<keyword evidence="4" id="KW-1185">Reference proteome</keyword>
<evidence type="ECO:0000313" key="3">
    <source>
        <dbReference type="EMBL" id="MCY0150609.1"/>
    </source>
</evidence>
<keyword evidence="1" id="KW-1133">Transmembrane helix</keyword>
<evidence type="ECO:0000313" key="4">
    <source>
        <dbReference type="Proteomes" id="UP001073227"/>
    </source>
</evidence>
<comment type="caution">
    <text evidence="3">The sequence shown here is derived from an EMBL/GenBank/DDBJ whole genome shotgun (WGS) entry which is preliminary data.</text>
</comment>
<feature type="transmembrane region" description="Helical" evidence="1">
    <location>
        <begin position="111"/>
        <end position="132"/>
    </location>
</feature>
<protein>
    <submittedName>
        <fullName evidence="3">Uncharacterized protein</fullName>
    </submittedName>
</protein>
<feature type="transmembrane region" description="Helical" evidence="1">
    <location>
        <begin position="81"/>
        <end position="99"/>
    </location>
</feature>
<accession>A0ABT3ZFP2</accession>
<gene>
    <name evidence="2" type="ORF">OEG84_16700</name>
    <name evidence="3" type="ORF">OEG84_23615</name>
</gene>
<dbReference type="EMBL" id="JAOVZR010000001">
    <property type="protein sequence ID" value="MCY0149304.1"/>
    <property type="molecule type" value="Genomic_DNA"/>
</dbReference>
<name>A0ABT3ZFP2_9HYPH</name>
<keyword evidence="1" id="KW-0812">Transmembrane</keyword>
<sequence>MGQAEQSGARQKRAFQAAPSKTSLGVCRSAGADDLRSFLRDGLHQGNITMPSELMFTSAIIVAYLALYCGALFLRNASGRAAFHFLVASMVAVTASIFISKMDMAICDGEFCVFLLLVSAQLVTSILVSKYLGLDIFFAVMPVTFAIIATSIFFVAIIVLVFPSVLCLVSAFGFWLFPFKENQRANRERNQPATDSE</sequence>
<proteinExistence type="predicted"/>
<reference evidence="3" key="1">
    <citation type="submission" date="2022-10" db="EMBL/GenBank/DDBJ databases">
        <title>Hoeflea sp. G2-23, isolated from marine algae.</title>
        <authorList>
            <person name="Kristyanto S."/>
            <person name="Kim J.M."/>
            <person name="Jeon C.O."/>
        </authorList>
    </citation>
    <scope>NUCLEOTIDE SEQUENCE</scope>
    <source>
        <strain evidence="3">G2-23</strain>
    </source>
</reference>
<dbReference type="RefSeq" id="WP_267654799.1">
    <property type="nucleotide sequence ID" value="NZ_JAOVZR010000001.1"/>
</dbReference>
<dbReference type="EMBL" id="JAOVZR010000002">
    <property type="protein sequence ID" value="MCY0150609.1"/>
    <property type="molecule type" value="Genomic_DNA"/>
</dbReference>
<organism evidence="3 4">
    <name type="scientific">Hoeflea algicola</name>
    <dbReference type="NCBI Taxonomy" id="2983763"/>
    <lineage>
        <taxon>Bacteria</taxon>
        <taxon>Pseudomonadati</taxon>
        <taxon>Pseudomonadota</taxon>
        <taxon>Alphaproteobacteria</taxon>
        <taxon>Hyphomicrobiales</taxon>
        <taxon>Rhizobiaceae</taxon>
        <taxon>Hoeflea</taxon>
    </lineage>
</organism>
<evidence type="ECO:0000313" key="2">
    <source>
        <dbReference type="EMBL" id="MCY0149304.1"/>
    </source>
</evidence>
<evidence type="ECO:0000256" key="1">
    <source>
        <dbReference type="SAM" id="Phobius"/>
    </source>
</evidence>
<feature type="transmembrane region" description="Helical" evidence="1">
    <location>
        <begin position="144"/>
        <end position="177"/>
    </location>
</feature>
<keyword evidence="1" id="KW-0472">Membrane</keyword>
<feature type="transmembrane region" description="Helical" evidence="1">
    <location>
        <begin position="54"/>
        <end position="75"/>
    </location>
</feature>
<dbReference type="Proteomes" id="UP001073227">
    <property type="component" value="Unassembled WGS sequence"/>
</dbReference>